<dbReference type="RefSeq" id="WP_055158773.1">
    <property type="nucleotide sequence ID" value="NZ_CYZO01000011.1"/>
</dbReference>
<dbReference type="Gene3D" id="3.40.50.620">
    <property type="entry name" value="HUPs"/>
    <property type="match status" value="1"/>
</dbReference>
<dbReference type="InterPro" id="IPR014729">
    <property type="entry name" value="Rossmann-like_a/b/a_fold"/>
</dbReference>
<feature type="domain" description="Asparagine synthetase" evidence="1">
    <location>
        <begin position="259"/>
        <end position="316"/>
    </location>
</feature>
<evidence type="ECO:0000259" key="1">
    <source>
        <dbReference type="Pfam" id="PF00733"/>
    </source>
</evidence>
<dbReference type="GO" id="GO:0004066">
    <property type="term" value="F:asparagine synthase (glutamine-hydrolyzing) activity"/>
    <property type="evidence" value="ECO:0007669"/>
    <property type="project" value="InterPro"/>
</dbReference>
<dbReference type="InterPro" id="IPR001962">
    <property type="entry name" value="Asn_synthase"/>
</dbReference>
<sequence>MKKTEFINMLEKNPELKKDLFIRGFLITDKKINDVSGFPFYGNWEVKESSGYYFMAHNLTGMHLYVTDEGNTFFIMGHAYNPFTKEYEEQKILAHIAEAYGTSDYMERVNDITGVFVYGCIVNGKLEYLVDPSGMQSACSGKIGKYFYCSSHPQLIGDLCHLKMDDFVKELIRYKWYGRVMGPYLPCDFTPFAEVKRIVPSILYTYDDVISHKRYWPLTEVKEAVDQKDYDQVIREAADILKNNMELVTKKWKKPWISLTGGIDSNTTFAAGNGNYEKFETFSYISAEKEVPDAAAAKEIASHFGLKHHEYHIPSENSKLDLFEEKRDLFRHNNGYIAELYDNEARKKFYLRENTDCDVEVKSWVSETIRAYWYKHYGRKSFPKLSGKLYRNLYKIFITNRRLAHKLDKLFDQYIKEFEYDKIPGSYPTADMHYNEVTWGSWGGLNITEMKYCFDITFIYNNRRFLDLMFRVPLEKRISDQHHLDMKRYLNSELSDMNIRVVNLKETDFRAFALNVIFTINSILPF</sequence>
<dbReference type="EMBL" id="CYZO01000011">
    <property type="protein sequence ID" value="CUN88559.1"/>
    <property type="molecule type" value="Genomic_DNA"/>
</dbReference>
<name>A0A174AKZ1_9FIRM</name>
<dbReference type="AlphaFoldDB" id="A0A174AKZ1"/>
<evidence type="ECO:0000313" key="3">
    <source>
        <dbReference type="Proteomes" id="UP000095787"/>
    </source>
</evidence>
<protein>
    <submittedName>
        <fullName evidence="2">Asparagine synthase (Glutamine-hydrolyzing)</fullName>
    </submittedName>
</protein>
<dbReference type="Pfam" id="PF00733">
    <property type="entry name" value="Asn_synthase"/>
    <property type="match status" value="1"/>
</dbReference>
<evidence type="ECO:0000313" key="2">
    <source>
        <dbReference type="EMBL" id="CUN88559.1"/>
    </source>
</evidence>
<dbReference type="GO" id="GO:0006529">
    <property type="term" value="P:asparagine biosynthetic process"/>
    <property type="evidence" value="ECO:0007669"/>
    <property type="project" value="InterPro"/>
</dbReference>
<dbReference type="SUPFAM" id="SSF52402">
    <property type="entry name" value="Adenine nucleotide alpha hydrolases-like"/>
    <property type="match status" value="1"/>
</dbReference>
<proteinExistence type="predicted"/>
<accession>A0A174AKZ1</accession>
<gene>
    <name evidence="2" type="ORF">ERS852456_01055</name>
</gene>
<reference evidence="2 3" key="1">
    <citation type="submission" date="2015-09" db="EMBL/GenBank/DDBJ databases">
        <authorList>
            <consortium name="Pathogen Informatics"/>
        </authorList>
    </citation>
    <scope>NUCLEOTIDE SEQUENCE [LARGE SCALE GENOMIC DNA]</scope>
    <source>
        <strain evidence="2 3">2789STDY5834841</strain>
    </source>
</reference>
<dbReference type="Proteomes" id="UP000095787">
    <property type="component" value="Unassembled WGS sequence"/>
</dbReference>
<organism evidence="2 3">
    <name type="scientific">[Ruminococcus] torques</name>
    <dbReference type="NCBI Taxonomy" id="33039"/>
    <lineage>
        <taxon>Bacteria</taxon>
        <taxon>Bacillati</taxon>
        <taxon>Bacillota</taxon>
        <taxon>Clostridia</taxon>
        <taxon>Lachnospirales</taxon>
        <taxon>Lachnospiraceae</taxon>
        <taxon>Mediterraneibacter</taxon>
    </lineage>
</organism>